<dbReference type="RefSeq" id="WP_219427476.1">
    <property type="nucleotide sequence ID" value="NZ_JAHXRD010000005.1"/>
</dbReference>
<dbReference type="EMBL" id="JAHXRF010000020">
    <property type="protein sequence ID" value="MBW4866719.1"/>
    <property type="molecule type" value="Genomic_DNA"/>
</dbReference>
<comment type="caution">
    <text evidence="6">The sequence shown here is derived from an EMBL/GenBank/DDBJ whole genome shotgun (WGS) entry which is preliminary data.</text>
</comment>
<dbReference type="Proteomes" id="UP001196873">
    <property type="component" value="Unassembled WGS sequence"/>
</dbReference>
<comment type="similarity">
    <text evidence="1">Belongs to the 'phage' integrase family.</text>
</comment>
<feature type="domain" description="Core-binding (CB)" evidence="5">
    <location>
        <begin position="91"/>
        <end position="183"/>
    </location>
</feature>
<protein>
    <submittedName>
        <fullName evidence="6">Tyrosine-type recombinase/integrase</fullName>
    </submittedName>
</protein>
<dbReference type="Pfam" id="PF00589">
    <property type="entry name" value="Phage_integrase"/>
    <property type="match status" value="1"/>
</dbReference>
<evidence type="ECO:0000256" key="1">
    <source>
        <dbReference type="ARBA" id="ARBA00008857"/>
    </source>
</evidence>
<dbReference type="GO" id="GO:0006310">
    <property type="term" value="P:DNA recombination"/>
    <property type="evidence" value="ECO:0007669"/>
    <property type="project" value="InterPro"/>
</dbReference>
<name>A0AAW4NS25_9BACT</name>
<keyword evidence="3" id="KW-0238">DNA-binding</keyword>
<dbReference type="GO" id="GO:0003677">
    <property type="term" value="F:DNA binding"/>
    <property type="evidence" value="ECO:0007669"/>
    <property type="project" value="UniProtKB-UniRule"/>
</dbReference>
<feature type="domain" description="Tyr recombinase" evidence="4">
    <location>
        <begin position="204"/>
        <end position="383"/>
    </location>
</feature>
<gene>
    <name evidence="6" type="ORF">KZY68_12070</name>
</gene>
<dbReference type="PROSITE" id="PS51900">
    <property type="entry name" value="CB"/>
    <property type="match status" value="1"/>
</dbReference>
<dbReference type="GO" id="GO:0015074">
    <property type="term" value="P:DNA integration"/>
    <property type="evidence" value="ECO:0007669"/>
    <property type="project" value="UniProtKB-KW"/>
</dbReference>
<proteinExistence type="inferred from homology"/>
<sequence>MYFEKTTSTHFFDSIVDFTYPRLHKGKDWYVDFTVFNPATNKMQRKKYMLNRYKTAHEREDMAAEMIHNIMKRLKAGWNPFVTTYNPRYYTDFKTVLERYENCINIEANKGTLKAKTQRDYLSRLNQLKIYMRENGREIQVVNEFNTAFAIDFLDYLLFDKDVSAKTRNNYRTWLSTFATWLVNRKYLEFNPIEQIHMIKEQEKFRDALTPAALSKLKAYISRENPPFYLACMMEYYTFIRPDELRHITIGDIDITNQTVYIDAKVSKNRKGQYVALNDAVLKIMIKQNIFSYPSHCYVFGHDIIPGERQININQFRLEWGKVRKALNFPASYQFYSLKDSGIRDLANAEGIVVARDQARHSDIAVTNKYLKRDNVVNEQTKHFSGNL</sequence>
<keyword evidence="2" id="KW-0229">DNA integration</keyword>
<dbReference type="InterPro" id="IPR002104">
    <property type="entry name" value="Integrase_catalytic"/>
</dbReference>
<evidence type="ECO:0000259" key="5">
    <source>
        <dbReference type="PROSITE" id="PS51900"/>
    </source>
</evidence>
<dbReference type="InterPro" id="IPR044068">
    <property type="entry name" value="CB"/>
</dbReference>
<evidence type="ECO:0000259" key="4">
    <source>
        <dbReference type="PROSITE" id="PS51898"/>
    </source>
</evidence>
<dbReference type="InterPro" id="IPR050808">
    <property type="entry name" value="Phage_Integrase"/>
</dbReference>
<evidence type="ECO:0000313" key="6">
    <source>
        <dbReference type="EMBL" id="MBW4866719.1"/>
    </source>
</evidence>
<evidence type="ECO:0000256" key="2">
    <source>
        <dbReference type="ARBA" id="ARBA00022908"/>
    </source>
</evidence>
<organism evidence="6 7">
    <name type="scientific">Segatella salivae</name>
    <dbReference type="NCBI Taxonomy" id="228604"/>
    <lineage>
        <taxon>Bacteria</taxon>
        <taxon>Pseudomonadati</taxon>
        <taxon>Bacteroidota</taxon>
        <taxon>Bacteroidia</taxon>
        <taxon>Bacteroidales</taxon>
        <taxon>Prevotellaceae</taxon>
        <taxon>Segatella</taxon>
    </lineage>
</organism>
<dbReference type="CDD" id="cd00397">
    <property type="entry name" value="DNA_BRE_C"/>
    <property type="match status" value="1"/>
</dbReference>
<dbReference type="PROSITE" id="PS51898">
    <property type="entry name" value="TYR_RECOMBINASE"/>
    <property type="match status" value="1"/>
</dbReference>
<evidence type="ECO:0000313" key="7">
    <source>
        <dbReference type="Proteomes" id="UP001196873"/>
    </source>
</evidence>
<dbReference type="PANTHER" id="PTHR30629:SF2">
    <property type="entry name" value="PROPHAGE INTEGRASE INTS-RELATED"/>
    <property type="match status" value="1"/>
</dbReference>
<reference evidence="6" key="1">
    <citation type="submission" date="2021-07" db="EMBL/GenBank/DDBJ databases">
        <title>Genomic diversity and antimicrobial resistance of Prevotella spp. isolated from chronic lung disease airways.</title>
        <authorList>
            <person name="Webb K.A."/>
            <person name="Olagoke O.S."/>
            <person name="Baird T."/>
            <person name="Neill J."/>
            <person name="Pham A."/>
            <person name="Wells T.J."/>
            <person name="Ramsay K.A."/>
            <person name="Bell S.C."/>
            <person name="Sarovich D.S."/>
            <person name="Price E.P."/>
        </authorList>
    </citation>
    <scope>NUCLEOTIDE SEQUENCE</scope>
    <source>
        <strain evidence="6">SCHI0047.S.3</strain>
    </source>
</reference>
<accession>A0AAW4NS25</accession>
<dbReference type="AlphaFoldDB" id="A0AAW4NS25"/>
<dbReference type="PANTHER" id="PTHR30629">
    <property type="entry name" value="PROPHAGE INTEGRASE"/>
    <property type="match status" value="1"/>
</dbReference>
<evidence type="ECO:0000256" key="3">
    <source>
        <dbReference type="PROSITE-ProRule" id="PRU01248"/>
    </source>
</evidence>